<gene>
    <name evidence="9" type="ORF">J3S04_27650</name>
</gene>
<feature type="signal peptide" evidence="7">
    <location>
        <begin position="1"/>
        <end position="37"/>
    </location>
</feature>
<feature type="active site" description="Nucleophile" evidence="6">
    <location>
        <position position="157"/>
    </location>
</feature>
<dbReference type="Pfam" id="PF03734">
    <property type="entry name" value="YkuD"/>
    <property type="match status" value="1"/>
</dbReference>
<name>A0ABX7RKI0_9ACTN</name>
<dbReference type="CDD" id="cd16913">
    <property type="entry name" value="YkuD_like"/>
    <property type="match status" value="1"/>
</dbReference>
<dbReference type="RefSeq" id="WP_086569240.1">
    <property type="nucleotide sequence ID" value="NZ_CP071595.1"/>
</dbReference>
<keyword evidence="3 6" id="KW-0133">Cell shape</keyword>
<keyword evidence="2" id="KW-0808">Transferase</keyword>
<evidence type="ECO:0000256" key="2">
    <source>
        <dbReference type="ARBA" id="ARBA00022679"/>
    </source>
</evidence>
<evidence type="ECO:0000256" key="6">
    <source>
        <dbReference type="PROSITE-ProRule" id="PRU01373"/>
    </source>
</evidence>
<evidence type="ECO:0000256" key="4">
    <source>
        <dbReference type="ARBA" id="ARBA00022984"/>
    </source>
</evidence>
<keyword evidence="5 6" id="KW-0961">Cell wall biogenesis/degradation</keyword>
<feature type="active site" description="Proton donor/acceptor" evidence="6">
    <location>
        <position position="129"/>
    </location>
</feature>
<accession>A0ABX7RKI0</accession>
<evidence type="ECO:0000313" key="10">
    <source>
        <dbReference type="Proteomes" id="UP000671836"/>
    </source>
</evidence>
<feature type="domain" description="L,D-TPase catalytic" evidence="8">
    <location>
        <begin position="45"/>
        <end position="184"/>
    </location>
</feature>
<evidence type="ECO:0000256" key="1">
    <source>
        <dbReference type="ARBA" id="ARBA00004752"/>
    </source>
</evidence>
<dbReference type="Gene3D" id="2.40.440.10">
    <property type="entry name" value="L,D-transpeptidase catalytic domain-like"/>
    <property type="match status" value="1"/>
</dbReference>
<comment type="pathway">
    <text evidence="1 6">Cell wall biogenesis; peptidoglycan biosynthesis.</text>
</comment>
<evidence type="ECO:0000256" key="5">
    <source>
        <dbReference type="ARBA" id="ARBA00023316"/>
    </source>
</evidence>
<dbReference type="InterPro" id="IPR005490">
    <property type="entry name" value="LD_TPept_cat_dom"/>
</dbReference>
<reference evidence="9 10" key="1">
    <citation type="submission" date="2021-03" db="EMBL/GenBank/DDBJ databases">
        <title>Streptomyces strains.</title>
        <authorList>
            <person name="Lund M.B."/>
            <person name="Toerring T."/>
        </authorList>
    </citation>
    <scope>NUCLEOTIDE SEQUENCE [LARGE SCALE GENOMIC DNA]</scope>
    <source>
        <strain evidence="9 10">KCC S-1010</strain>
    </source>
</reference>
<keyword evidence="7" id="KW-0732">Signal</keyword>
<dbReference type="InterPro" id="IPR006311">
    <property type="entry name" value="TAT_signal"/>
</dbReference>
<dbReference type="PROSITE" id="PS51318">
    <property type="entry name" value="TAT"/>
    <property type="match status" value="1"/>
</dbReference>
<keyword evidence="4 6" id="KW-0573">Peptidoglycan synthesis</keyword>
<sequence>MSLTSPTRTAAVVRGGALGAALAAAALLAAPTGRAAAAPEPTRLQFTKYSPTDSRLSVLRNGRTVVVYRAGSGVNDKECERGRGWLPNGTYPLGRHHTAYGGNLIKGYAIELGNKLCYQGINRTELFIHSEMTRSGGQGGPEGQRWDGVGDYSSHGCVKLSPQDIKSLFRTLDRIGWPTTLRVVNG</sequence>
<organism evidence="9 10">
    <name type="scientific">Streptomyces griseocarneus</name>
    <dbReference type="NCBI Taxonomy" id="51201"/>
    <lineage>
        <taxon>Bacteria</taxon>
        <taxon>Bacillati</taxon>
        <taxon>Actinomycetota</taxon>
        <taxon>Actinomycetes</taxon>
        <taxon>Kitasatosporales</taxon>
        <taxon>Streptomycetaceae</taxon>
        <taxon>Streptomyces</taxon>
    </lineage>
</organism>
<dbReference type="Proteomes" id="UP000671836">
    <property type="component" value="Chromosome"/>
</dbReference>
<dbReference type="InterPro" id="IPR038063">
    <property type="entry name" value="Transpep_catalytic_dom"/>
</dbReference>
<evidence type="ECO:0000256" key="3">
    <source>
        <dbReference type="ARBA" id="ARBA00022960"/>
    </source>
</evidence>
<proteinExistence type="predicted"/>
<dbReference type="PROSITE" id="PS52029">
    <property type="entry name" value="LD_TPASE"/>
    <property type="match status" value="1"/>
</dbReference>
<keyword evidence="10" id="KW-1185">Reference proteome</keyword>
<evidence type="ECO:0000256" key="7">
    <source>
        <dbReference type="SAM" id="SignalP"/>
    </source>
</evidence>
<evidence type="ECO:0000259" key="8">
    <source>
        <dbReference type="PROSITE" id="PS52029"/>
    </source>
</evidence>
<feature type="chain" id="PRO_5046602088" evidence="7">
    <location>
        <begin position="38"/>
        <end position="186"/>
    </location>
</feature>
<dbReference type="SUPFAM" id="SSF141523">
    <property type="entry name" value="L,D-transpeptidase catalytic domain-like"/>
    <property type="match status" value="1"/>
</dbReference>
<protein>
    <submittedName>
        <fullName evidence="9">L,D-transpeptidase</fullName>
    </submittedName>
</protein>
<dbReference type="EMBL" id="CP071595">
    <property type="protein sequence ID" value="QSY48771.1"/>
    <property type="molecule type" value="Genomic_DNA"/>
</dbReference>
<evidence type="ECO:0000313" key="9">
    <source>
        <dbReference type="EMBL" id="QSY48771.1"/>
    </source>
</evidence>